<dbReference type="RefSeq" id="WP_135349758.1">
    <property type="nucleotide sequence ID" value="NZ_SRJD01000025.1"/>
</dbReference>
<evidence type="ECO:0000313" key="1">
    <source>
        <dbReference type="EMBL" id="TGA96414.1"/>
    </source>
</evidence>
<accession>A0A4Z0GL86</accession>
<dbReference type="AlphaFoldDB" id="A0A4Z0GL86"/>
<organism evidence="1 2">
    <name type="scientific">Sporolactobacillus shoreae</name>
    <dbReference type="NCBI Taxonomy" id="1465501"/>
    <lineage>
        <taxon>Bacteria</taxon>
        <taxon>Bacillati</taxon>
        <taxon>Bacillota</taxon>
        <taxon>Bacilli</taxon>
        <taxon>Bacillales</taxon>
        <taxon>Sporolactobacillaceae</taxon>
        <taxon>Sporolactobacillus</taxon>
    </lineage>
</organism>
<gene>
    <name evidence="1" type="ORF">E4665_15780</name>
</gene>
<dbReference type="Proteomes" id="UP000298347">
    <property type="component" value="Unassembled WGS sequence"/>
</dbReference>
<name>A0A4Z0GL86_9BACL</name>
<dbReference type="EMBL" id="SRJD01000025">
    <property type="protein sequence ID" value="TGA96414.1"/>
    <property type="molecule type" value="Genomic_DNA"/>
</dbReference>
<proteinExistence type="predicted"/>
<reference evidence="1 2" key="1">
    <citation type="journal article" date="2015" name="Int. J. Syst. Evol. Microbiol.">
        <title>Sporolactobacillus shoreae sp. nov. and Sporolactobacillus spathodeae sp. nov., two spore-forming lactic acid bacteria isolated from tree barks in Thailand.</title>
        <authorList>
            <person name="Thamacharoensuk T."/>
            <person name="Kitahara M."/>
            <person name="Ohkuma M."/>
            <person name="Thongchul N."/>
            <person name="Tanasupawat S."/>
        </authorList>
    </citation>
    <scope>NUCLEOTIDE SEQUENCE [LARGE SCALE GENOMIC DNA]</scope>
    <source>
        <strain evidence="1 2">BK92</strain>
    </source>
</reference>
<keyword evidence="2" id="KW-1185">Reference proteome</keyword>
<evidence type="ECO:0000313" key="2">
    <source>
        <dbReference type="Proteomes" id="UP000298347"/>
    </source>
</evidence>
<protein>
    <recommendedName>
        <fullName evidence="3">Phage holin</fullName>
    </recommendedName>
</protein>
<sequence length="128" mass="14257">MNHIYLLIGAAILLVAILFVLALVSARIWASLTAAQRKHVEQAAARAVLLIEQQAKEYYDSPSGQEKRKLALELLASWLSRSFFHIRFTPEQLEGFIQEAFDLSGLKHQVDQVQAKVETAAKEGEPVG</sequence>
<comment type="caution">
    <text evidence="1">The sequence shown here is derived from an EMBL/GenBank/DDBJ whole genome shotgun (WGS) entry which is preliminary data.</text>
</comment>
<evidence type="ECO:0008006" key="3">
    <source>
        <dbReference type="Google" id="ProtNLM"/>
    </source>
</evidence>